<dbReference type="EMBL" id="JARKHS020029533">
    <property type="protein sequence ID" value="KAK8763210.1"/>
    <property type="molecule type" value="Genomic_DNA"/>
</dbReference>
<feature type="compositionally biased region" description="Acidic residues" evidence="1">
    <location>
        <begin position="1"/>
        <end position="10"/>
    </location>
</feature>
<feature type="region of interest" description="Disordered" evidence="1">
    <location>
        <begin position="1"/>
        <end position="84"/>
    </location>
</feature>
<feature type="compositionally biased region" description="Polar residues" evidence="1">
    <location>
        <begin position="134"/>
        <end position="149"/>
    </location>
</feature>
<sequence length="522" mass="56699">MLSDADEEGAATEGGRPVSSTLVPGGAADGKSARPSPPGENETTSRPSGTHDDKTGGAATHSDTLSAMVDESPSNMPGAAALAATAKTLSASTHDGHKTDGAATQNDKLSAMVDESSSNFPGAVALAETAKPLSASTHDGPQSDAGQSQHEGRSGGNIGGPNRLLCTVGSRATAEEMLPPDGLCDRLFYTDVLWRGMAIRGSQNQESWNTFQKVARNSTKTGYGFSVDYGQVDRFFATMMTPMGERKLRELFEGKIVHYGILKATGRVAQLLEDMHGKLGVLKLLKQLQGQFTQKAPGTRANLDLALGIKFHSYKNRIDGNQHSSAMTALANHLPITIFIVHTHIQDWKNGKYPIIGTVWYYWNEITNTPNEPSLRRTARELKDASIPAPTYVMPSFTMMVGEFQQQENAAEQGSNSTYMATKEFTQLCKTRTSVSIVNAGIVKLSAADYNRTYTYEDVDTMNAKARAFFNLYHHPHQGWAVFDTEYEDYDNTCGNGAFTRLKAFKTTLSTSFSNPDDSYKR</sequence>
<protein>
    <submittedName>
        <fullName evidence="2">Uncharacterized protein</fullName>
    </submittedName>
</protein>
<evidence type="ECO:0000256" key="1">
    <source>
        <dbReference type="SAM" id="MobiDB-lite"/>
    </source>
</evidence>
<dbReference type="AlphaFoldDB" id="A0AAQ4DL70"/>
<comment type="caution">
    <text evidence="2">The sequence shown here is derived from an EMBL/GenBank/DDBJ whole genome shotgun (WGS) entry which is preliminary data.</text>
</comment>
<accession>A0AAQ4DL70</accession>
<dbReference type="Proteomes" id="UP001321473">
    <property type="component" value="Unassembled WGS sequence"/>
</dbReference>
<reference evidence="2 3" key="1">
    <citation type="journal article" date="2023" name="Arcadia Sci">
        <title>De novo assembly of a long-read Amblyomma americanum tick genome.</title>
        <authorList>
            <person name="Chou S."/>
            <person name="Poskanzer K.E."/>
            <person name="Rollins M."/>
            <person name="Thuy-Boun P.S."/>
        </authorList>
    </citation>
    <scope>NUCLEOTIDE SEQUENCE [LARGE SCALE GENOMIC DNA]</scope>
    <source>
        <strain evidence="2">F_SG_1</strain>
        <tissue evidence="2">Salivary glands</tissue>
    </source>
</reference>
<organism evidence="2 3">
    <name type="scientific">Amblyomma americanum</name>
    <name type="common">Lone star tick</name>
    <dbReference type="NCBI Taxonomy" id="6943"/>
    <lineage>
        <taxon>Eukaryota</taxon>
        <taxon>Metazoa</taxon>
        <taxon>Ecdysozoa</taxon>
        <taxon>Arthropoda</taxon>
        <taxon>Chelicerata</taxon>
        <taxon>Arachnida</taxon>
        <taxon>Acari</taxon>
        <taxon>Parasitiformes</taxon>
        <taxon>Ixodida</taxon>
        <taxon>Ixodoidea</taxon>
        <taxon>Ixodidae</taxon>
        <taxon>Amblyomminae</taxon>
        <taxon>Amblyomma</taxon>
    </lineage>
</organism>
<keyword evidence="3" id="KW-1185">Reference proteome</keyword>
<name>A0AAQ4DL70_AMBAM</name>
<evidence type="ECO:0000313" key="2">
    <source>
        <dbReference type="EMBL" id="KAK8763210.1"/>
    </source>
</evidence>
<evidence type="ECO:0000313" key="3">
    <source>
        <dbReference type="Proteomes" id="UP001321473"/>
    </source>
</evidence>
<proteinExistence type="predicted"/>
<gene>
    <name evidence="2" type="ORF">V5799_034184</name>
</gene>
<feature type="region of interest" description="Disordered" evidence="1">
    <location>
        <begin position="132"/>
        <end position="162"/>
    </location>
</feature>